<dbReference type="GO" id="GO:0000103">
    <property type="term" value="P:sulfate assimilation"/>
    <property type="evidence" value="ECO:0007669"/>
    <property type="project" value="TreeGrafter"/>
</dbReference>
<protein>
    <submittedName>
        <fullName evidence="11">CysZ protein</fullName>
    </submittedName>
</protein>
<keyword evidence="6 10" id="KW-0812">Transmembrane</keyword>
<organism evidence="11 12">
    <name type="scientific">Parafilimonas terrae</name>
    <dbReference type="NCBI Taxonomy" id="1465490"/>
    <lineage>
        <taxon>Bacteria</taxon>
        <taxon>Pseudomonadati</taxon>
        <taxon>Bacteroidota</taxon>
        <taxon>Chitinophagia</taxon>
        <taxon>Chitinophagales</taxon>
        <taxon>Chitinophagaceae</taxon>
        <taxon>Parafilimonas</taxon>
    </lineage>
</organism>
<evidence type="ECO:0000313" key="11">
    <source>
        <dbReference type="EMBL" id="SFP61620.1"/>
    </source>
</evidence>
<keyword evidence="3" id="KW-1003">Cell membrane</keyword>
<evidence type="ECO:0000256" key="4">
    <source>
        <dbReference type="ARBA" id="ARBA00022519"/>
    </source>
</evidence>
<dbReference type="GO" id="GO:0019344">
    <property type="term" value="P:cysteine biosynthetic process"/>
    <property type="evidence" value="ECO:0007669"/>
    <property type="project" value="TreeGrafter"/>
</dbReference>
<dbReference type="EMBL" id="FOXQ01000001">
    <property type="protein sequence ID" value="SFP61620.1"/>
    <property type="molecule type" value="Genomic_DNA"/>
</dbReference>
<dbReference type="PANTHER" id="PTHR37468:SF1">
    <property type="entry name" value="SULFATE TRANSPORTER CYSZ"/>
    <property type="match status" value="1"/>
</dbReference>
<feature type="transmembrane region" description="Helical" evidence="10">
    <location>
        <begin position="213"/>
        <end position="234"/>
    </location>
</feature>
<dbReference type="PANTHER" id="PTHR37468">
    <property type="entry name" value="SULFATE TRANSPORTER CYSZ"/>
    <property type="match status" value="1"/>
</dbReference>
<evidence type="ECO:0000256" key="1">
    <source>
        <dbReference type="ARBA" id="ARBA00004141"/>
    </source>
</evidence>
<dbReference type="GO" id="GO:0009675">
    <property type="term" value="F:high-affinity sulfate:proton symporter activity"/>
    <property type="evidence" value="ECO:0007669"/>
    <property type="project" value="TreeGrafter"/>
</dbReference>
<comment type="subcellular location">
    <subcellularLocation>
        <location evidence="1">Membrane</location>
        <topology evidence="1">Multi-pass membrane protein</topology>
    </subcellularLocation>
</comment>
<evidence type="ECO:0000256" key="6">
    <source>
        <dbReference type="ARBA" id="ARBA00022692"/>
    </source>
</evidence>
<keyword evidence="4" id="KW-0997">Cell inner membrane</keyword>
<dbReference type="GO" id="GO:0005886">
    <property type="term" value="C:plasma membrane"/>
    <property type="evidence" value="ECO:0007669"/>
    <property type="project" value="TreeGrafter"/>
</dbReference>
<name>A0A1I5RTB0_9BACT</name>
<dbReference type="RefSeq" id="WP_090653966.1">
    <property type="nucleotide sequence ID" value="NZ_FOXQ01000001.1"/>
</dbReference>
<gene>
    <name evidence="11" type="ORF">SAMN05444277_101402</name>
</gene>
<feature type="transmembrane region" description="Helical" evidence="10">
    <location>
        <begin position="74"/>
        <end position="95"/>
    </location>
</feature>
<evidence type="ECO:0000256" key="2">
    <source>
        <dbReference type="ARBA" id="ARBA00022448"/>
    </source>
</evidence>
<keyword evidence="8" id="KW-0764">Sulfate transport</keyword>
<dbReference type="STRING" id="1465490.SAMN05444277_101402"/>
<keyword evidence="9 10" id="KW-0472">Membrane</keyword>
<evidence type="ECO:0000256" key="9">
    <source>
        <dbReference type="ARBA" id="ARBA00023136"/>
    </source>
</evidence>
<dbReference type="AlphaFoldDB" id="A0A1I5RTB0"/>
<dbReference type="InterPro" id="IPR050480">
    <property type="entry name" value="CysZ-like"/>
</dbReference>
<feature type="transmembrane region" description="Helical" evidence="10">
    <location>
        <begin position="148"/>
        <end position="167"/>
    </location>
</feature>
<dbReference type="OrthoDB" id="9787566at2"/>
<feature type="transmembrane region" description="Helical" evidence="10">
    <location>
        <begin position="24"/>
        <end position="46"/>
    </location>
</feature>
<keyword evidence="5" id="KW-0028">Amino-acid biosynthesis</keyword>
<sequence length="259" mass="29676">MLKEIIIAIQSYYKAHHFIREHKLWKWIIIPGIFYCILFCISLYFFGSTANNFIEWLSLKTGIKAWLAENGSGLLGFLFAFGGIMLWLIQMLFYFSLFKYIWLILGSPVFAYLSEKTASIIEEKEFEFDGKQFIKDIFRGISIALRNCLWQSVYMVSILILSLIPIAGWLTPLLALLVECYYYGFSMLDYSFERKKITAADSIYFIGNHKGLAIGNGLMFYLIQVVPIIGWVLAPTYAVVAATLSLHEAKDIIPSNTEA</sequence>
<dbReference type="InterPro" id="IPR059112">
    <property type="entry name" value="CysZ/EI24"/>
</dbReference>
<evidence type="ECO:0000313" key="12">
    <source>
        <dbReference type="Proteomes" id="UP000199031"/>
    </source>
</evidence>
<evidence type="ECO:0000256" key="7">
    <source>
        <dbReference type="ARBA" id="ARBA00022989"/>
    </source>
</evidence>
<evidence type="ECO:0000256" key="8">
    <source>
        <dbReference type="ARBA" id="ARBA00023032"/>
    </source>
</evidence>
<evidence type="ECO:0000256" key="3">
    <source>
        <dbReference type="ARBA" id="ARBA00022475"/>
    </source>
</evidence>
<dbReference type="Proteomes" id="UP000199031">
    <property type="component" value="Unassembled WGS sequence"/>
</dbReference>
<keyword evidence="12" id="KW-1185">Reference proteome</keyword>
<keyword evidence="7 10" id="KW-1133">Transmembrane helix</keyword>
<accession>A0A1I5RTB0</accession>
<evidence type="ECO:0000256" key="10">
    <source>
        <dbReference type="SAM" id="Phobius"/>
    </source>
</evidence>
<keyword evidence="2" id="KW-0813">Transport</keyword>
<dbReference type="Pfam" id="PF07264">
    <property type="entry name" value="EI24"/>
    <property type="match status" value="1"/>
</dbReference>
<reference evidence="11 12" key="1">
    <citation type="submission" date="2016-10" db="EMBL/GenBank/DDBJ databases">
        <authorList>
            <person name="de Groot N.N."/>
        </authorList>
    </citation>
    <scope>NUCLEOTIDE SEQUENCE [LARGE SCALE GENOMIC DNA]</scope>
    <source>
        <strain evidence="11 12">DSM 28286</strain>
    </source>
</reference>
<proteinExistence type="predicted"/>
<evidence type="ECO:0000256" key="5">
    <source>
        <dbReference type="ARBA" id="ARBA00022605"/>
    </source>
</evidence>